<name>A0AAD8MML3_9APIA</name>
<gene>
    <name evidence="1" type="ORF">POM88_024162</name>
</gene>
<dbReference type="EMBL" id="JAUIZM010000006">
    <property type="protein sequence ID" value="KAK1377418.1"/>
    <property type="molecule type" value="Genomic_DNA"/>
</dbReference>
<evidence type="ECO:0000313" key="2">
    <source>
        <dbReference type="Proteomes" id="UP001237642"/>
    </source>
</evidence>
<dbReference type="Proteomes" id="UP001237642">
    <property type="component" value="Unassembled WGS sequence"/>
</dbReference>
<evidence type="ECO:0000313" key="1">
    <source>
        <dbReference type="EMBL" id="KAK1377418.1"/>
    </source>
</evidence>
<accession>A0AAD8MML3</accession>
<proteinExistence type="predicted"/>
<dbReference type="AlphaFoldDB" id="A0AAD8MML3"/>
<keyword evidence="2" id="KW-1185">Reference proteome</keyword>
<organism evidence="1 2">
    <name type="scientific">Heracleum sosnowskyi</name>
    <dbReference type="NCBI Taxonomy" id="360622"/>
    <lineage>
        <taxon>Eukaryota</taxon>
        <taxon>Viridiplantae</taxon>
        <taxon>Streptophyta</taxon>
        <taxon>Embryophyta</taxon>
        <taxon>Tracheophyta</taxon>
        <taxon>Spermatophyta</taxon>
        <taxon>Magnoliopsida</taxon>
        <taxon>eudicotyledons</taxon>
        <taxon>Gunneridae</taxon>
        <taxon>Pentapetalae</taxon>
        <taxon>asterids</taxon>
        <taxon>campanulids</taxon>
        <taxon>Apiales</taxon>
        <taxon>Apiaceae</taxon>
        <taxon>Apioideae</taxon>
        <taxon>apioid superclade</taxon>
        <taxon>Tordylieae</taxon>
        <taxon>Tordyliinae</taxon>
        <taxon>Heracleum</taxon>
    </lineage>
</organism>
<sequence>MTVSSELQATTPTPSVNGAYAQSIRTHKVTVNDRQCGLVHEFIVPEDQYILHTAKDQDISLPNSLAGTFVVFVICLVLENAELSCQQRCGVPVDCNGVLSISGKVKWLRSERAQGKDKKSKMSDCEQ</sequence>
<reference evidence="1" key="1">
    <citation type="submission" date="2023-02" db="EMBL/GenBank/DDBJ databases">
        <title>Genome of toxic invasive species Heracleum sosnowskyi carries increased number of genes despite the absence of recent whole-genome duplications.</title>
        <authorList>
            <person name="Schelkunov M."/>
            <person name="Shtratnikova V."/>
            <person name="Makarenko M."/>
            <person name="Klepikova A."/>
            <person name="Omelchenko D."/>
            <person name="Novikova G."/>
            <person name="Obukhova E."/>
            <person name="Bogdanov V."/>
            <person name="Penin A."/>
            <person name="Logacheva M."/>
        </authorList>
    </citation>
    <scope>NUCLEOTIDE SEQUENCE</scope>
    <source>
        <strain evidence="1">Hsosn_3</strain>
        <tissue evidence="1">Leaf</tissue>
    </source>
</reference>
<protein>
    <submittedName>
        <fullName evidence="1">Uncharacterized protein</fullName>
    </submittedName>
</protein>
<comment type="caution">
    <text evidence="1">The sequence shown here is derived from an EMBL/GenBank/DDBJ whole genome shotgun (WGS) entry which is preliminary data.</text>
</comment>
<reference evidence="1" key="2">
    <citation type="submission" date="2023-05" db="EMBL/GenBank/DDBJ databases">
        <authorList>
            <person name="Schelkunov M.I."/>
        </authorList>
    </citation>
    <scope>NUCLEOTIDE SEQUENCE</scope>
    <source>
        <strain evidence="1">Hsosn_3</strain>
        <tissue evidence="1">Leaf</tissue>
    </source>
</reference>